<dbReference type="PANTHER" id="PTHR31048">
    <property type="entry name" value="OS03G0233200 PROTEIN"/>
    <property type="match status" value="1"/>
</dbReference>
<dbReference type="InterPro" id="IPR001938">
    <property type="entry name" value="Thaumatin"/>
</dbReference>
<organism evidence="3 4">
    <name type="scientific">Cryptolaemus montrouzieri</name>
    <dbReference type="NCBI Taxonomy" id="559131"/>
    <lineage>
        <taxon>Eukaryota</taxon>
        <taxon>Metazoa</taxon>
        <taxon>Ecdysozoa</taxon>
        <taxon>Arthropoda</taxon>
        <taxon>Hexapoda</taxon>
        <taxon>Insecta</taxon>
        <taxon>Pterygota</taxon>
        <taxon>Neoptera</taxon>
        <taxon>Endopterygota</taxon>
        <taxon>Coleoptera</taxon>
        <taxon>Polyphaga</taxon>
        <taxon>Cucujiformia</taxon>
        <taxon>Coccinelloidea</taxon>
        <taxon>Coccinellidae</taxon>
        <taxon>Scymninae</taxon>
        <taxon>Scymnini</taxon>
        <taxon>Cryptolaemus</taxon>
    </lineage>
</organism>
<dbReference type="CDD" id="cd09218">
    <property type="entry name" value="TLP-PA"/>
    <property type="match status" value="1"/>
</dbReference>
<dbReference type="PRINTS" id="PR00347">
    <property type="entry name" value="THAUMATIN"/>
</dbReference>
<accession>A0ABD2NFE1</accession>
<evidence type="ECO:0000313" key="4">
    <source>
        <dbReference type="Proteomes" id="UP001516400"/>
    </source>
</evidence>
<evidence type="ECO:0000256" key="2">
    <source>
        <dbReference type="SAM" id="SignalP"/>
    </source>
</evidence>
<evidence type="ECO:0000256" key="1">
    <source>
        <dbReference type="PIRSR" id="PIRSR002703-1"/>
    </source>
</evidence>
<evidence type="ECO:0008006" key="5">
    <source>
        <dbReference type="Google" id="ProtNLM"/>
    </source>
</evidence>
<name>A0ABD2NFE1_9CUCU</name>
<feature type="disulfide bond" evidence="1">
    <location>
        <begin position="88"/>
        <end position="94"/>
    </location>
</feature>
<dbReference type="PROSITE" id="PS51367">
    <property type="entry name" value="THAUMATIN_2"/>
    <property type="match status" value="1"/>
</dbReference>
<dbReference type="EMBL" id="JABFTP020000103">
    <property type="protein sequence ID" value="KAL3276956.1"/>
    <property type="molecule type" value="Genomic_DNA"/>
</dbReference>
<dbReference type="Pfam" id="PF00314">
    <property type="entry name" value="Thaumatin"/>
    <property type="match status" value="1"/>
</dbReference>
<feature type="disulfide bond" evidence="1">
    <location>
        <begin position="189"/>
        <end position="199"/>
    </location>
</feature>
<dbReference type="SMART" id="SM00205">
    <property type="entry name" value="THN"/>
    <property type="match status" value="1"/>
</dbReference>
<protein>
    <recommendedName>
        <fullName evidence="5">Thaumatin-like protein</fullName>
    </recommendedName>
</protein>
<sequence length="245" mass="26328">MISVEVIALLSVLALGCQAREFQIRNNDGGDIWIGIQGNPGQENLNNGGFILGSQQQVSVFSSDNWAGRFWARTWCDPGSQHCDTGDCGNKIECNGAGGVPPATLIEITLKGDQGLDFYDISLVDGFNIRGSITPLGGQSDGGQYSCKRAGCDAYINNQCPGELQEVTSHGVVACKSACLAFNTDEYCCRGAHSTPDTCRSSDWPVDYPAIFKGLCPDAYSYAYDDHKSTFTCRDTPAYLIEFGG</sequence>
<dbReference type="SUPFAM" id="SSF49870">
    <property type="entry name" value="Osmotin, thaumatin-like protein"/>
    <property type="match status" value="1"/>
</dbReference>
<keyword evidence="4" id="KW-1185">Reference proteome</keyword>
<dbReference type="Proteomes" id="UP001516400">
    <property type="component" value="Unassembled WGS sequence"/>
</dbReference>
<evidence type="ECO:0000313" key="3">
    <source>
        <dbReference type="EMBL" id="KAL3276956.1"/>
    </source>
</evidence>
<dbReference type="InterPro" id="IPR037176">
    <property type="entry name" value="Osmotin/thaumatin-like_sf"/>
</dbReference>
<feature type="disulfide bond" evidence="1">
    <location>
        <begin position="147"/>
        <end position="233"/>
    </location>
</feature>
<dbReference type="PIRSF" id="PIRSF002703">
    <property type="entry name" value="Thaumatin"/>
    <property type="match status" value="1"/>
</dbReference>
<dbReference type="AlphaFoldDB" id="A0ABD2NFE1"/>
<feature type="disulfide bond" evidence="1">
    <location>
        <begin position="179"/>
        <end position="188"/>
    </location>
</feature>
<gene>
    <name evidence="3" type="ORF">HHI36_012321</name>
</gene>
<proteinExistence type="predicted"/>
<keyword evidence="2" id="KW-0732">Signal</keyword>
<comment type="caution">
    <text evidence="3">The sequence shown here is derived from an EMBL/GenBank/DDBJ whole genome shotgun (WGS) entry which is preliminary data.</text>
</comment>
<feature type="disulfide bond" evidence="1">
    <location>
        <begin position="160"/>
        <end position="175"/>
    </location>
</feature>
<feature type="signal peptide" evidence="2">
    <location>
        <begin position="1"/>
        <end position="19"/>
    </location>
</feature>
<dbReference type="FunFam" id="2.60.110.10:FF:000004">
    <property type="entry name" value="THAUMATIN-LIKE PROTEIN 1"/>
    <property type="match status" value="1"/>
</dbReference>
<reference evidence="3 4" key="1">
    <citation type="journal article" date="2021" name="BMC Biol.">
        <title>Horizontally acquired antibacterial genes associated with adaptive radiation of ladybird beetles.</title>
        <authorList>
            <person name="Li H.S."/>
            <person name="Tang X.F."/>
            <person name="Huang Y.H."/>
            <person name="Xu Z.Y."/>
            <person name="Chen M.L."/>
            <person name="Du X.Y."/>
            <person name="Qiu B.Y."/>
            <person name="Chen P.T."/>
            <person name="Zhang W."/>
            <person name="Slipinski A."/>
            <person name="Escalona H.E."/>
            <person name="Waterhouse R.M."/>
            <person name="Zwick A."/>
            <person name="Pang H."/>
        </authorList>
    </citation>
    <scope>NUCLEOTIDE SEQUENCE [LARGE SCALE GENOMIC DNA]</scope>
    <source>
        <strain evidence="3">SYSU2018</strain>
    </source>
</reference>
<dbReference type="Gene3D" id="2.60.110.10">
    <property type="entry name" value="Thaumatin"/>
    <property type="match status" value="1"/>
</dbReference>
<feature type="disulfide bond" evidence="1">
    <location>
        <begin position="76"/>
        <end position="83"/>
    </location>
</feature>
<keyword evidence="1" id="KW-1015">Disulfide bond</keyword>
<feature type="chain" id="PRO_5044777670" description="Thaumatin-like protein" evidence="2">
    <location>
        <begin position="20"/>
        <end position="245"/>
    </location>
</feature>
<feature type="disulfide bond" evidence="1">
    <location>
        <begin position="152"/>
        <end position="216"/>
    </location>
</feature>